<reference evidence="9 10" key="1">
    <citation type="submission" date="2016-01" db="EMBL/GenBank/DDBJ databases">
        <title>Draft Genome Sequences of Seven Thermophilic Sporeformers Isolated from Foods.</title>
        <authorList>
            <person name="Berendsen E.M."/>
            <person name="Wells-Bennik M.H."/>
            <person name="Krawcyk A.O."/>
            <person name="De Jong A."/>
            <person name="Holsappel S."/>
            <person name="Eijlander R.T."/>
            <person name="Kuipers O.P."/>
        </authorList>
    </citation>
    <scope>NUCLEOTIDE SEQUENCE [LARGE SCALE GENOMIC DNA]</scope>
    <source>
        <strain evidence="9 10">B4135</strain>
    </source>
</reference>
<dbReference type="Pfam" id="PF00528">
    <property type="entry name" value="BPD_transp_1"/>
    <property type="match status" value="1"/>
</dbReference>
<keyword evidence="4 7" id="KW-0812">Transmembrane</keyword>
<evidence type="ECO:0000256" key="5">
    <source>
        <dbReference type="ARBA" id="ARBA00022989"/>
    </source>
</evidence>
<keyword evidence="2 7" id="KW-0813">Transport</keyword>
<keyword evidence="3" id="KW-1003">Cell membrane</keyword>
<evidence type="ECO:0000256" key="1">
    <source>
        <dbReference type="ARBA" id="ARBA00004651"/>
    </source>
</evidence>
<comment type="subcellular location">
    <subcellularLocation>
        <location evidence="1 7">Cell membrane</location>
        <topology evidence="1 7">Multi-pass membrane protein</topology>
    </subcellularLocation>
</comment>
<dbReference type="InterPro" id="IPR051393">
    <property type="entry name" value="ABC_transporter_permease"/>
</dbReference>
<comment type="similarity">
    <text evidence="7">Belongs to the binding-protein-dependent transport system permease family.</text>
</comment>
<dbReference type="PANTHER" id="PTHR30193:SF37">
    <property type="entry name" value="INNER MEMBRANE ABC TRANSPORTER PERMEASE PROTEIN YCJO"/>
    <property type="match status" value="1"/>
</dbReference>
<dbReference type="InterPro" id="IPR000515">
    <property type="entry name" value="MetI-like"/>
</dbReference>
<keyword evidence="5 7" id="KW-1133">Transmembrane helix</keyword>
<evidence type="ECO:0000256" key="6">
    <source>
        <dbReference type="ARBA" id="ARBA00023136"/>
    </source>
</evidence>
<dbReference type="Gene3D" id="1.10.3720.10">
    <property type="entry name" value="MetI-like"/>
    <property type="match status" value="1"/>
</dbReference>
<dbReference type="EMBL" id="LQYT01000028">
    <property type="protein sequence ID" value="KYD20846.1"/>
    <property type="molecule type" value="Genomic_DNA"/>
</dbReference>
<feature type="domain" description="ABC transmembrane type-1" evidence="8">
    <location>
        <begin position="87"/>
        <end position="301"/>
    </location>
</feature>
<evidence type="ECO:0000256" key="3">
    <source>
        <dbReference type="ARBA" id="ARBA00022475"/>
    </source>
</evidence>
<accession>A0A150M8V2</accession>
<organism evidence="9 10">
    <name type="scientific">Caldibacillus debilis</name>
    <dbReference type="NCBI Taxonomy" id="301148"/>
    <lineage>
        <taxon>Bacteria</taxon>
        <taxon>Bacillati</taxon>
        <taxon>Bacillota</taxon>
        <taxon>Bacilli</taxon>
        <taxon>Bacillales</taxon>
        <taxon>Bacillaceae</taxon>
        <taxon>Caldibacillus</taxon>
    </lineage>
</organism>
<keyword evidence="6 7" id="KW-0472">Membrane</keyword>
<evidence type="ECO:0000256" key="7">
    <source>
        <dbReference type="RuleBase" id="RU363032"/>
    </source>
</evidence>
<proteinExistence type="inferred from homology"/>
<dbReference type="PROSITE" id="PS50928">
    <property type="entry name" value="ABC_TM1"/>
    <property type="match status" value="1"/>
</dbReference>
<feature type="transmembrane region" description="Helical" evidence="7">
    <location>
        <begin position="280"/>
        <end position="305"/>
    </location>
</feature>
<sequence length="317" mass="35983">MKVNFRPAAGRRLPAAQGGMNVQKSKWKLPAVMLGPFLLLILLFFFLPVLLIAVLAFTDMDSAMRWEFHGLENFRKMIADPNIGLILKNTAVYVGFTLLINVFFGFFLALFTTYFIQRESLGLFFRTVWMLPRISPPVVYVLLWLWFFDPSEYGILNSFRSLFGLPPEPWLNAGPMPAVIVANGLIGASFGMIIFSSAIKSIPKERFFAADVDGASHWSVIKDIIFPAIRWPFMFVTIWQFLSLLTSYEYILLLTDGGPLYGSEVLALYSYHKAFQHFEFGYGSAVSLILVIIAVVCSLLLWRFFGMKRMMGSAKIE</sequence>
<protein>
    <recommendedName>
        <fullName evidence="8">ABC transmembrane type-1 domain-containing protein</fullName>
    </recommendedName>
</protein>
<dbReference type="InterPro" id="IPR035906">
    <property type="entry name" value="MetI-like_sf"/>
</dbReference>
<feature type="transmembrane region" description="Helical" evidence="7">
    <location>
        <begin position="231"/>
        <end position="251"/>
    </location>
</feature>
<evidence type="ECO:0000256" key="4">
    <source>
        <dbReference type="ARBA" id="ARBA00022692"/>
    </source>
</evidence>
<feature type="transmembrane region" description="Helical" evidence="7">
    <location>
        <begin position="31"/>
        <end position="57"/>
    </location>
</feature>
<gene>
    <name evidence="9" type="ORF">B4135_0264</name>
</gene>
<name>A0A150M8V2_9BACI</name>
<dbReference type="AlphaFoldDB" id="A0A150M8V2"/>
<feature type="transmembrane region" description="Helical" evidence="7">
    <location>
        <begin position="176"/>
        <end position="199"/>
    </location>
</feature>
<feature type="transmembrane region" description="Helical" evidence="7">
    <location>
        <begin position="128"/>
        <end position="147"/>
    </location>
</feature>
<dbReference type="Proteomes" id="UP000075683">
    <property type="component" value="Unassembled WGS sequence"/>
</dbReference>
<dbReference type="SUPFAM" id="SSF161098">
    <property type="entry name" value="MetI-like"/>
    <property type="match status" value="1"/>
</dbReference>
<dbReference type="PANTHER" id="PTHR30193">
    <property type="entry name" value="ABC TRANSPORTER PERMEASE PROTEIN"/>
    <property type="match status" value="1"/>
</dbReference>
<dbReference type="GO" id="GO:0055085">
    <property type="term" value="P:transmembrane transport"/>
    <property type="evidence" value="ECO:0007669"/>
    <property type="project" value="InterPro"/>
</dbReference>
<dbReference type="CDD" id="cd06261">
    <property type="entry name" value="TM_PBP2"/>
    <property type="match status" value="1"/>
</dbReference>
<evidence type="ECO:0000313" key="9">
    <source>
        <dbReference type="EMBL" id="KYD20846.1"/>
    </source>
</evidence>
<dbReference type="STRING" id="301148.B4135_0264"/>
<evidence type="ECO:0000313" key="10">
    <source>
        <dbReference type="Proteomes" id="UP000075683"/>
    </source>
</evidence>
<dbReference type="GO" id="GO:0005886">
    <property type="term" value="C:plasma membrane"/>
    <property type="evidence" value="ECO:0007669"/>
    <property type="project" value="UniProtKB-SubCell"/>
</dbReference>
<feature type="transmembrane region" description="Helical" evidence="7">
    <location>
        <begin position="91"/>
        <end position="116"/>
    </location>
</feature>
<evidence type="ECO:0000256" key="2">
    <source>
        <dbReference type="ARBA" id="ARBA00022448"/>
    </source>
</evidence>
<dbReference type="PATRIC" id="fig|301148.3.peg.2733"/>
<comment type="caution">
    <text evidence="9">The sequence shown here is derived from an EMBL/GenBank/DDBJ whole genome shotgun (WGS) entry which is preliminary data.</text>
</comment>
<evidence type="ECO:0000259" key="8">
    <source>
        <dbReference type="PROSITE" id="PS50928"/>
    </source>
</evidence>